<comment type="caution">
    <text evidence="13">The sequence shown here is derived from an EMBL/GenBank/DDBJ whole genome shotgun (WGS) entry which is preliminary data.</text>
</comment>
<dbReference type="InterPro" id="IPR045584">
    <property type="entry name" value="Pilin-like"/>
</dbReference>
<feature type="domain" description="General secretion pathway GspH" evidence="12">
    <location>
        <begin position="53"/>
        <end position="176"/>
    </location>
</feature>
<dbReference type="Pfam" id="PF12019">
    <property type="entry name" value="GspH"/>
    <property type="match status" value="1"/>
</dbReference>
<evidence type="ECO:0000256" key="7">
    <source>
        <dbReference type="ARBA" id="ARBA00022989"/>
    </source>
</evidence>
<evidence type="ECO:0000313" key="14">
    <source>
        <dbReference type="Proteomes" id="UP000297839"/>
    </source>
</evidence>
<evidence type="ECO:0000256" key="4">
    <source>
        <dbReference type="ARBA" id="ARBA00022481"/>
    </source>
</evidence>
<dbReference type="Proteomes" id="UP000297839">
    <property type="component" value="Unassembled WGS sequence"/>
</dbReference>
<dbReference type="GO" id="GO:0015628">
    <property type="term" value="P:protein secretion by the type II secretion system"/>
    <property type="evidence" value="ECO:0007669"/>
    <property type="project" value="InterPro"/>
</dbReference>
<dbReference type="GO" id="GO:0015627">
    <property type="term" value="C:type II protein secretion system complex"/>
    <property type="evidence" value="ECO:0007669"/>
    <property type="project" value="InterPro"/>
</dbReference>
<keyword evidence="4" id="KW-0488">Methylation</keyword>
<keyword evidence="8 11" id="KW-0472">Membrane</keyword>
<keyword evidence="7 11" id="KW-1133">Transmembrane helix</keyword>
<protein>
    <recommendedName>
        <fullName evidence="2">Type II secretion system protein H</fullName>
    </recommendedName>
    <alternativeName>
        <fullName evidence="10">General secretion pathway protein H</fullName>
    </alternativeName>
</protein>
<organism evidence="13 14">
    <name type="scientific">Ramlibacter humi</name>
    <dbReference type="NCBI Taxonomy" id="2530451"/>
    <lineage>
        <taxon>Bacteria</taxon>
        <taxon>Pseudomonadati</taxon>
        <taxon>Pseudomonadota</taxon>
        <taxon>Betaproteobacteria</taxon>
        <taxon>Burkholderiales</taxon>
        <taxon>Comamonadaceae</taxon>
        <taxon>Ramlibacter</taxon>
    </lineage>
</organism>
<evidence type="ECO:0000256" key="8">
    <source>
        <dbReference type="ARBA" id="ARBA00023136"/>
    </source>
</evidence>
<reference evidence="13 14" key="1">
    <citation type="submission" date="2019-03" db="EMBL/GenBank/DDBJ databases">
        <title>Ramlibacter sp. 18x22-1, whole genome shotgun sequence.</title>
        <authorList>
            <person name="Zhang X."/>
            <person name="Feng G."/>
            <person name="Zhu H."/>
        </authorList>
    </citation>
    <scope>NUCLEOTIDE SEQUENCE [LARGE SCALE GENOMIC DNA]</scope>
    <source>
        <strain evidence="13 14">18x22-1</strain>
    </source>
</reference>
<gene>
    <name evidence="13" type="ORF">EZ216_06130</name>
</gene>
<dbReference type="OrthoDB" id="8592199at2"/>
<feature type="transmembrane region" description="Helical" evidence="11">
    <location>
        <begin position="12"/>
        <end position="36"/>
    </location>
</feature>
<dbReference type="RefSeq" id="WP_135248767.1">
    <property type="nucleotide sequence ID" value="NZ_SMLK01000001.1"/>
</dbReference>
<keyword evidence="14" id="KW-1185">Reference proteome</keyword>
<name>A0A4Z0CAV2_9BURK</name>
<evidence type="ECO:0000256" key="5">
    <source>
        <dbReference type="ARBA" id="ARBA00022519"/>
    </source>
</evidence>
<evidence type="ECO:0000313" key="13">
    <source>
        <dbReference type="EMBL" id="TFZ08723.1"/>
    </source>
</evidence>
<accession>A0A4Z0CAV2</accession>
<evidence type="ECO:0000256" key="11">
    <source>
        <dbReference type="SAM" id="Phobius"/>
    </source>
</evidence>
<evidence type="ECO:0000256" key="6">
    <source>
        <dbReference type="ARBA" id="ARBA00022692"/>
    </source>
</evidence>
<keyword evidence="5" id="KW-0997">Cell inner membrane</keyword>
<sequence length="188" mass="19927">MKKVRAHCPAPRCGGASLLELVATLAVLAVVLGLGVPQMAAWAQSSQLAGFSNTLLFDLYLARSEAIKRNVRVALCTSADGETCSGLGGWEQGLIVFQDTNQNAVRDPGEPVLHREAALPAGWRASGNQPVRRYVSFTPMGLTRLESGGFQAGTITLCRASEGPAEARQIVVNNGGRPRTQRVQVAVC</sequence>
<evidence type="ECO:0000256" key="3">
    <source>
        <dbReference type="ARBA" id="ARBA00022475"/>
    </source>
</evidence>
<evidence type="ECO:0000256" key="2">
    <source>
        <dbReference type="ARBA" id="ARBA00021549"/>
    </source>
</evidence>
<evidence type="ECO:0000259" key="12">
    <source>
        <dbReference type="Pfam" id="PF12019"/>
    </source>
</evidence>
<dbReference type="InterPro" id="IPR022346">
    <property type="entry name" value="T2SS_GspH"/>
</dbReference>
<evidence type="ECO:0000256" key="10">
    <source>
        <dbReference type="ARBA" id="ARBA00030775"/>
    </source>
</evidence>
<dbReference type="SUPFAM" id="SSF54523">
    <property type="entry name" value="Pili subunits"/>
    <property type="match status" value="1"/>
</dbReference>
<keyword evidence="3" id="KW-1003">Cell membrane</keyword>
<evidence type="ECO:0000256" key="9">
    <source>
        <dbReference type="ARBA" id="ARBA00025772"/>
    </source>
</evidence>
<comment type="subcellular location">
    <subcellularLocation>
        <location evidence="1">Cell inner membrane</location>
        <topology evidence="1">Single-pass membrane protein</topology>
    </subcellularLocation>
</comment>
<evidence type="ECO:0000256" key="1">
    <source>
        <dbReference type="ARBA" id="ARBA00004377"/>
    </source>
</evidence>
<proteinExistence type="inferred from homology"/>
<dbReference type="AlphaFoldDB" id="A0A4Z0CAV2"/>
<dbReference type="EMBL" id="SMLK01000001">
    <property type="protein sequence ID" value="TFZ08723.1"/>
    <property type="molecule type" value="Genomic_DNA"/>
</dbReference>
<comment type="similarity">
    <text evidence="9">Belongs to the GSP H family.</text>
</comment>
<dbReference type="GO" id="GO:0005886">
    <property type="term" value="C:plasma membrane"/>
    <property type="evidence" value="ECO:0007669"/>
    <property type="project" value="UniProtKB-SubCell"/>
</dbReference>
<dbReference type="Gene3D" id="3.55.40.10">
    <property type="entry name" value="minor pseudopilin epsh domain"/>
    <property type="match status" value="1"/>
</dbReference>
<keyword evidence="6 11" id="KW-0812">Transmembrane</keyword>